<dbReference type="EMBL" id="KN848086">
    <property type="protein sequence ID" value="KIX94626.1"/>
    <property type="molecule type" value="Genomic_DNA"/>
</dbReference>
<evidence type="ECO:0000256" key="1">
    <source>
        <dbReference type="ARBA" id="ARBA00006432"/>
    </source>
</evidence>
<dbReference type="InterPro" id="IPR045851">
    <property type="entry name" value="AMP-bd_C_sf"/>
</dbReference>
<feature type="domain" description="AMP-binding enzyme C-terminal" evidence="3">
    <location>
        <begin position="445"/>
        <end position="526"/>
    </location>
</feature>
<dbReference type="Gene3D" id="3.30.300.30">
    <property type="match status" value="1"/>
</dbReference>
<protein>
    <recommendedName>
        <fullName evidence="6">AMP-dependent synthetase/ligase domain-containing protein</fullName>
    </recommendedName>
</protein>
<dbReference type="GeneID" id="27715418"/>
<keyword evidence="5" id="KW-1185">Reference proteome</keyword>
<dbReference type="InterPro" id="IPR042099">
    <property type="entry name" value="ANL_N_sf"/>
</dbReference>
<dbReference type="RefSeq" id="XP_016628749.1">
    <property type="nucleotide sequence ID" value="XM_016780166.1"/>
</dbReference>
<dbReference type="GO" id="GO:0019748">
    <property type="term" value="P:secondary metabolic process"/>
    <property type="evidence" value="ECO:0007669"/>
    <property type="project" value="TreeGrafter"/>
</dbReference>
<sequence length="546" mass="60367">MPFLAQKRVPIPNKDILSWMFDEPKFDQEKPVYIDAIDPSRSISASQARVIIRKLAAGFHAAGVKSGDCVCVHSFNNVYYPMLFLGIIAAGAIFAGTNPAYTHFELAHHFKTSRTRFIIAEPDLLKAVVSAAQECGIPQSNVLAFNCHNESIPAGFEPWGTLLEHGERDWIRFDDEQVSKKTTAARLFSSGTTGLPKAAALSHYNLIAQHTLVNEIQPPPYEPRRLLYLPLFHAAMVPVAHVTPLRSGDSSYILRRFEMEPFLTSIQKYQLTEMVFVPPVAVAVLKYPSLHNYSLKSIKVVVCGAGPLDKEHQNALQSILGSETSFTQVWGMTETSCVASKFYYPERDDTGSVGRMMPNLDVKLIDDNGKDITAFDVPGELCIRGPTIISGYFNSSHATKDSIDGEGYFKTGDVMYCDSKTKKWYIIDRKKELIKVRGFQVAPAEIEGVLLSHPQILDAAVIGVRKPDEPDVEMPKAFVVRKSGSDGAALTEEMVKSFCGERLAKYKELSAGVTFIDAIPRNATGKALKRILRDMAKATTANSARL</sequence>
<dbReference type="OrthoDB" id="6509636at2759"/>
<accession>A0A0D2IBV0</accession>
<dbReference type="STRING" id="1442371.A0A0D2IBV0"/>
<dbReference type="GO" id="GO:0016405">
    <property type="term" value="F:CoA-ligase activity"/>
    <property type="evidence" value="ECO:0007669"/>
    <property type="project" value="TreeGrafter"/>
</dbReference>
<dbReference type="InterPro" id="IPR025110">
    <property type="entry name" value="AMP-bd_C"/>
</dbReference>
<dbReference type="SUPFAM" id="SSF56801">
    <property type="entry name" value="Acetyl-CoA synthetase-like"/>
    <property type="match status" value="1"/>
</dbReference>
<dbReference type="Pfam" id="PF00501">
    <property type="entry name" value="AMP-binding"/>
    <property type="match status" value="1"/>
</dbReference>
<evidence type="ECO:0000259" key="3">
    <source>
        <dbReference type="Pfam" id="PF13193"/>
    </source>
</evidence>
<reference evidence="4 5" key="1">
    <citation type="submission" date="2015-01" db="EMBL/GenBank/DDBJ databases">
        <title>The Genome Sequence of Fonsecaea multimorphosa CBS 102226.</title>
        <authorList>
            <consortium name="The Broad Institute Genomics Platform"/>
            <person name="Cuomo C."/>
            <person name="de Hoog S."/>
            <person name="Gorbushina A."/>
            <person name="Stielow B."/>
            <person name="Teixiera M."/>
            <person name="Abouelleil A."/>
            <person name="Chapman S.B."/>
            <person name="Priest M."/>
            <person name="Young S.K."/>
            <person name="Wortman J."/>
            <person name="Nusbaum C."/>
            <person name="Birren B."/>
        </authorList>
    </citation>
    <scope>NUCLEOTIDE SEQUENCE [LARGE SCALE GENOMIC DNA]</scope>
    <source>
        <strain evidence="4 5">CBS 102226</strain>
    </source>
</reference>
<evidence type="ECO:0000313" key="5">
    <source>
        <dbReference type="Proteomes" id="UP000053411"/>
    </source>
</evidence>
<dbReference type="PANTHER" id="PTHR24096:SF265">
    <property type="entry name" value="ENZYME, PUTATIVE (AFU_ORTHOLOGUE AFUA_5G14270)-RELATED"/>
    <property type="match status" value="1"/>
</dbReference>
<comment type="similarity">
    <text evidence="1">Belongs to the ATP-dependent AMP-binding enzyme family.</text>
</comment>
<dbReference type="FunFam" id="3.30.300.30:FF:000007">
    <property type="entry name" value="4-coumarate--CoA ligase 2"/>
    <property type="match status" value="1"/>
</dbReference>
<evidence type="ECO:0000313" key="4">
    <source>
        <dbReference type="EMBL" id="KIX94626.1"/>
    </source>
</evidence>
<dbReference type="Gene3D" id="3.40.50.12780">
    <property type="entry name" value="N-terminal domain of ligase-like"/>
    <property type="match status" value="1"/>
</dbReference>
<feature type="domain" description="AMP-dependent synthetase/ligase" evidence="2">
    <location>
        <begin position="29"/>
        <end position="393"/>
    </location>
</feature>
<organism evidence="4 5">
    <name type="scientific">Fonsecaea multimorphosa CBS 102226</name>
    <dbReference type="NCBI Taxonomy" id="1442371"/>
    <lineage>
        <taxon>Eukaryota</taxon>
        <taxon>Fungi</taxon>
        <taxon>Dikarya</taxon>
        <taxon>Ascomycota</taxon>
        <taxon>Pezizomycotina</taxon>
        <taxon>Eurotiomycetes</taxon>
        <taxon>Chaetothyriomycetidae</taxon>
        <taxon>Chaetothyriales</taxon>
        <taxon>Herpotrichiellaceae</taxon>
        <taxon>Fonsecaea</taxon>
    </lineage>
</organism>
<evidence type="ECO:0000259" key="2">
    <source>
        <dbReference type="Pfam" id="PF00501"/>
    </source>
</evidence>
<name>A0A0D2IBV0_9EURO</name>
<dbReference type="CDD" id="cd05911">
    <property type="entry name" value="Firefly_Luc_like"/>
    <property type="match status" value="1"/>
</dbReference>
<dbReference type="InterPro" id="IPR000873">
    <property type="entry name" value="AMP-dep_synth/lig_dom"/>
</dbReference>
<evidence type="ECO:0008006" key="6">
    <source>
        <dbReference type="Google" id="ProtNLM"/>
    </source>
</evidence>
<proteinExistence type="inferred from homology"/>
<gene>
    <name evidence="4" type="ORF">Z520_09672</name>
</gene>
<dbReference type="Pfam" id="PF13193">
    <property type="entry name" value="AMP-binding_C"/>
    <property type="match status" value="1"/>
</dbReference>
<dbReference type="AlphaFoldDB" id="A0A0D2IBV0"/>
<dbReference type="VEuPathDB" id="FungiDB:Z520_09672"/>
<dbReference type="Proteomes" id="UP000053411">
    <property type="component" value="Unassembled WGS sequence"/>
</dbReference>
<dbReference type="PANTHER" id="PTHR24096">
    <property type="entry name" value="LONG-CHAIN-FATTY-ACID--COA LIGASE"/>
    <property type="match status" value="1"/>
</dbReference>